<dbReference type="PANTHER" id="PTHR46586:SF3">
    <property type="entry name" value="ANKYRIN REPEAT-CONTAINING PROTEIN"/>
    <property type="match status" value="1"/>
</dbReference>
<gene>
    <name evidence="2" type="ORF">MPUS1402_LOCUS10822</name>
</gene>
<dbReference type="PANTHER" id="PTHR46586">
    <property type="entry name" value="ANKYRIN REPEAT-CONTAINING PROTEIN"/>
    <property type="match status" value="1"/>
</dbReference>
<sequence length="927" mass="103120">MRSSSSDAGMAFNARSRHARASSYAPTETWNATNFSHAYDDRGVCMMSFSYSAAVSGARSAASRSACSFRWSSISRLAFSLAFSRFDLGFSLSSAEAAAAAEEEVFFASSASQSRPTSSSRSFFFPASSPSESESSESSESSSESSSSSESDADAAAASGSSSTSISSDSGSDASSSSSSCAFLDFLKRRGATDVFATHVLDGGALDADDRGVFARVSAACRDVADASRLPRAGNDGVPLRVRAHASSVARMRWARLNRCPWNDRVCDIIADVGSLDVMRFARTEGKIPWGVKTALNLARGNHLAVFRWCCEEKPQTPGPGGRTLDAHVEKVVGRKNHPRWRVPPEEWQEEHLVEWDRHASCVDDAEFRAWDVCAAAAEGGHLEFLEYAMHRVNWDHHMSAFAARAGQVRVLRWLRERGCPWDEDVCSYAARGSFETLQWLWNEGLVNIGNEETCAQAARGGCLETLQWCREKGFPWDFRTPTAAADGGHLEILKWATENRCSWEDTTGNDYGIACPMFAAAKRGHLHVLRWIREEVCDDDDVWDWPSICADAATGGHLRVLKFAREECKKDDDAVPWDFWTPFKAAQRGHQEVFEWVCEQSKGRFNLLPSARIAAQFGRAEILRYIVSKAPGRNYWNMLANDNYGRGYGRKSGFNVDVGRKWHKHVIALAVANGRLECAKFLLTRYAFKQKAELCKMAAAGNALPVLRWLVEEQNFPFDVRFCVGLLIRDADNWNEDTVGAIGNVEDFRAKRPEEWAVAQTLLDVANARRGPDEDALPSLASMYEDRVKKDVRKGKADEIRGYASFLCKLFQPASPRFVHEILDDREFPDVEDRAWDDDEGEIDDLDQRFSHTDDDDPPLYDGYRKEISMIMGYHETGDFDQLIEAAFEAALGPSPAILNDDGDKYKGSELRSDYGYHDTSSDSEG</sequence>
<dbReference type="AlphaFoldDB" id="A0A7R9Y624"/>
<feature type="compositionally biased region" description="Basic and acidic residues" evidence="1">
    <location>
        <begin position="903"/>
        <end position="927"/>
    </location>
</feature>
<reference evidence="2" key="1">
    <citation type="submission" date="2021-01" db="EMBL/GenBank/DDBJ databases">
        <authorList>
            <person name="Corre E."/>
            <person name="Pelletier E."/>
            <person name="Niang G."/>
            <person name="Scheremetjew M."/>
            <person name="Finn R."/>
            <person name="Kale V."/>
            <person name="Holt S."/>
            <person name="Cochrane G."/>
            <person name="Meng A."/>
            <person name="Brown T."/>
            <person name="Cohen L."/>
        </authorList>
    </citation>
    <scope>NUCLEOTIDE SEQUENCE</scope>
    <source>
        <strain evidence="2">RCC1614</strain>
    </source>
</reference>
<dbReference type="InterPro" id="IPR036770">
    <property type="entry name" value="Ankyrin_rpt-contain_sf"/>
</dbReference>
<dbReference type="EMBL" id="HBDY01014256">
    <property type="protein sequence ID" value="CAD8247663.1"/>
    <property type="molecule type" value="Transcribed_RNA"/>
</dbReference>
<feature type="region of interest" description="Disordered" evidence="1">
    <location>
        <begin position="838"/>
        <end position="859"/>
    </location>
</feature>
<evidence type="ECO:0000256" key="1">
    <source>
        <dbReference type="SAM" id="MobiDB-lite"/>
    </source>
</evidence>
<dbReference type="InterPro" id="IPR052050">
    <property type="entry name" value="SecEffector_AnkRepeat"/>
</dbReference>
<name>A0A7R9Y624_MICPS</name>
<dbReference type="SUPFAM" id="SSF48403">
    <property type="entry name" value="Ankyrin repeat"/>
    <property type="match status" value="1"/>
</dbReference>
<organism evidence="2">
    <name type="scientific">Micromonas pusilla</name>
    <name type="common">Picoplanktonic green alga</name>
    <name type="synonym">Chromulina pusilla</name>
    <dbReference type="NCBI Taxonomy" id="38833"/>
    <lineage>
        <taxon>Eukaryota</taxon>
        <taxon>Viridiplantae</taxon>
        <taxon>Chlorophyta</taxon>
        <taxon>Mamiellophyceae</taxon>
        <taxon>Mamiellales</taxon>
        <taxon>Mamiellaceae</taxon>
        <taxon>Micromonas</taxon>
    </lineage>
</organism>
<feature type="region of interest" description="Disordered" evidence="1">
    <location>
        <begin position="897"/>
        <end position="927"/>
    </location>
</feature>
<dbReference type="Gene3D" id="1.25.40.20">
    <property type="entry name" value="Ankyrin repeat-containing domain"/>
    <property type="match status" value="1"/>
</dbReference>
<protein>
    <recommendedName>
        <fullName evidence="3">Ankyrin repeat protein</fullName>
    </recommendedName>
</protein>
<proteinExistence type="predicted"/>
<evidence type="ECO:0008006" key="3">
    <source>
        <dbReference type="Google" id="ProtNLM"/>
    </source>
</evidence>
<accession>A0A7R9Y624</accession>
<feature type="region of interest" description="Disordered" evidence="1">
    <location>
        <begin position="113"/>
        <end position="177"/>
    </location>
</feature>
<evidence type="ECO:0000313" key="2">
    <source>
        <dbReference type="EMBL" id="CAD8247663.1"/>
    </source>
</evidence>